<evidence type="ECO:0000256" key="1">
    <source>
        <dbReference type="ARBA" id="ARBA00022729"/>
    </source>
</evidence>
<dbReference type="InterPro" id="IPR016047">
    <property type="entry name" value="M23ase_b-sheet_dom"/>
</dbReference>
<feature type="domain" description="M23ase beta-sheet core" evidence="3">
    <location>
        <begin position="146"/>
        <end position="244"/>
    </location>
</feature>
<dbReference type="SUPFAM" id="SSF51261">
    <property type="entry name" value="Duplicated hybrid motif"/>
    <property type="match status" value="1"/>
</dbReference>
<name>A0ABV9HWI1_9FLAO</name>
<dbReference type="RefSeq" id="WP_379977909.1">
    <property type="nucleotide sequence ID" value="NZ_JBHSFV010000003.1"/>
</dbReference>
<evidence type="ECO:0000259" key="3">
    <source>
        <dbReference type="Pfam" id="PF01551"/>
    </source>
</evidence>
<feature type="chain" id="PRO_5046202673" evidence="2">
    <location>
        <begin position="23"/>
        <end position="463"/>
    </location>
</feature>
<dbReference type="Pfam" id="PF01551">
    <property type="entry name" value="Peptidase_M23"/>
    <property type="match status" value="1"/>
</dbReference>
<sequence>MKLILRVSILSYMLLTFGVSMAQVVGGESVFNPEGIECVSEEDYALYHAAVAQNQAMLTQQGLRLYQNDISNFSEQQVSFAWPVQQADGFEYNSTWGISVYFDHDETTGGLQDWNCGTRTYDTSSGYNHQGVDIFLWPFSWKQVEESQTEIIAAAPGQIIFKNDGSFDRNCSFNNQQWNAIFIEHSDGSIAWYGHMKNGSVTSKNVGDTVAQGEYLGVVASSGNSTGPHLHFEVYDENNSLIDPYAGPCNDLNDTSWWADQKEYLNSGVNAALTHTNLPNFGTCPSIEETFESTQFDVGATIWFIGYYKDQVTGTSSLNQIFDPSGNLYSSWNTNFTDDFVASWWGQQRTITDQTGEWIYVVTYNGESHTHTFNVGQLSVEDQLFDEVRVFPNPTSGIVTIGAPVAFKQIVVRDALGRTVLEYLDLNSISIEMDFSSLTTGIYFVTVQGLDADTQTTVRVLKK</sequence>
<dbReference type="InterPro" id="IPR026444">
    <property type="entry name" value="Secre_tail"/>
</dbReference>
<keyword evidence="1 2" id="KW-0732">Signal</keyword>
<dbReference type="NCBIfam" id="TIGR04183">
    <property type="entry name" value="Por_Secre_tail"/>
    <property type="match status" value="1"/>
</dbReference>
<keyword evidence="6" id="KW-1185">Reference proteome</keyword>
<dbReference type="Pfam" id="PF18962">
    <property type="entry name" value="Por_Secre_tail"/>
    <property type="match status" value="1"/>
</dbReference>
<dbReference type="CDD" id="cd12797">
    <property type="entry name" value="M23_peptidase"/>
    <property type="match status" value="1"/>
</dbReference>
<dbReference type="Gene3D" id="2.70.70.10">
    <property type="entry name" value="Glucose Permease (Domain IIA)"/>
    <property type="match status" value="1"/>
</dbReference>
<evidence type="ECO:0000259" key="4">
    <source>
        <dbReference type="Pfam" id="PF18962"/>
    </source>
</evidence>
<organism evidence="5 6">
    <name type="scientific">Dokdonia ponticola</name>
    <dbReference type="NCBI Taxonomy" id="2041041"/>
    <lineage>
        <taxon>Bacteria</taxon>
        <taxon>Pseudomonadati</taxon>
        <taxon>Bacteroidota</taxon>
        <taxon>Flavobacteriia</taxon>
        <taxon>Flavobacteriales</taxon>
        <taxon>Flavobacteriaceae</taxon>
        <taxon>Dokdonia</taxon>
    </lineage>
</organism>
<dbReference type="EMBL" id="JBHSFV010000003">
    <property type="protein sequence ID" value="MFC4633691.1"/>
    <property type="molecule type" value="Genomic_DNA"/>
</dbReference>
<reference evidence="6" key="1">
    <citation type="journal article" date="2019" name="Int. J. Syst. Evol. Microbiol.">
        <title>The Global Catalogue of Microorganisms (GCM) 10K type strain sequencing project: providing services to taxonomists for standard genome sequencing and annotation.</title>
        <authorList>
            <consortium name="The Broad Institute Genomics Platform"/>
            <consortium name="The Broad Institute Genome Sequencing Center for Infectious Disease"/>
            <person name="Wu L."/>
            <person name="Ma J."/>
        </authorList>
    </citation>
    <scope>NUCLEOTIDE SEQUENCE [LARGE SCALE GENOMIC DNA]</scope>
    <source>
        <strain evidence="6">YJ-61-S</strain>
    </source>
</reference>
<feature type="signal peptide" evidence="2">
    <location>
        <begin position="1"/>
        <end position="22"/>
    </location>
</feature>
<evidence type="ECO:0000313" key="5">
    <source>
        <dbReference type="EMBL" id="MFC4633691.1"/>
    </source>
</evidence>
<gene>
    <name evidence="5" type="ORF">ACFO3O_07220</name>
</gene>
<evidence type="ECO:0000256" key="2">
    <source>
        <dbReference type="SAM" id="SignalP"/>
    </source>
</evidence>
<accession>A0ABV9HWI1</accession>
<dbReference type="InterPro" id="IPR011055">
    <property type="entry name" value="Dup_hybrid_motif"/>
</dbReference>
<proteinExistence type="predicted"/>
<dbReference type="InterPro" id="IPR050570">
    <property type="entry name" value="Cell_wall_metabolism_enzyme"/>
</dbReference>
<evidence type="ECO:0000313" key="6">
    <source>
        <dbReference type="Proteomes" id="UP001596043"/>
    </source>
</evidence>
<dbReference type="PANTHER" id="PTHR21666:SF270">
    <property type="entry name" value="MUREIN HYDROLASE ACTIVATOR ENVC"/>
    <property type="match status" value="1"/>
</dbReference>
<comment type="caution">
    <text evidence="5">The sequence shown here is derived from an EMBL/GenBank/DDBJ whole genome shotgun (WGS) entry which is preliminary data.</text>
</comment>
<dbReference type="PANTHER" id="PTHR21666">
    <property type="entry name" value="PEPTIDASE-RELATED"/>
    <property type="match status" value="1"/>
</dbReference>
<protein>
    <submittedName>
        <fullName evidence="5">Peptidoglycan DD-metalloendopeptidase family protein</fullName>
    </submittedName>
</protein>
<feature type="domain" description="Secretion system C-terminal sorting" evidence="4">
    <location>
        <begin position="390"/>
        <end position="453"/>
    </location>
</feature>
<dbReference type="Proteomes" id="UP001596043">
    <property type="component" value="Unassembled WGS sequence"/>
</dbReference>